<dbReference type="AlphaFoldDB" id="A0A8J3IZU5"/>
<feature type="transmembrane region" description="Helical" evidence="1">
    <location>
        <begin position="78"/>
        <end position="98"/>
    </location>
</feature>
<keyword evidence="1" id="KW-0812">Transmembrane</keyword>
<comment type="caution">
    <text evidence="2">The sequence shown here is derived from an EMBL/GenBank/DDBJ whole genome shotgun (WGS) entry which is preliminary data.</text>
</comment>
<sequence>MNSDNLQSTLSKLIQSGSRSNPAMNTLINDYIKYHVVLVVVGGFLVLIFILLSLFFWTQFKRAPEAVKHKWTFEKKAYFSLGALSTIVGLLIALIVAANATNVLNPQHGFSLLIDSLGTPKAGTQMDTRYQAFNTWVQSGSTSIPSLIQRKVHERIAFHTTRAIVCGVLLLVFVALSTGVWRTLIKQSRVREAKWGLKERALLVSGAVTIALSLLLMVIVVANIQGAFAPVVLTLMNG</sequence>
<evidence type="ECO:0000256" key="1">
    <source>
        <dbReference type="SAM" id="Phobius"/>
    </source>
</evidence>
<dbReference type="Proteomes" id="UP000597444">
    <property type="component" value="Unassembled WGS sequence"/>
</dbReference>
<dbReference type="EMBL" id="BNJK01000002">
    <property type="protein sequence ID" value="GHO99001.1"/>
    <property type="molecule type" value="Genomic_DNA"/>
</dbReference>
<feature type="transmembrane region" description="Helical" evidence="1">
    <location>
        <begin position="34"/>
        <end position="57"/>
    </location>
</feature>
<evidence type="ECO:0000313" key="2">
    <source>
        <dbReference type="EMBL" id="GHO99001.1"/>
    </source>
</evidence>
<feature type="transmembrane region" description="Helical" evidence="1">
    <location>
        <begin position="156"/>
        <end position="181"/>
    </location>
</feature>
<keyword evidence="1" id="KW-0472">Membrane</keyword>
<reference evidence="2" key="1">
    <citation type="submission" date="2020-10" db="EMBL/GenBank/DDBJ databases">
        <title>Taxonomic study of unclassified bacteria belonging to the class Ktedonobacteria.</title>
        <authorList>
            <person name="Yabe S."/>
            <person name="Wang C.M."/>
            <person name="Zheng Y."/>
            <person name="Sakai Y."/>
            <person name="Cavaletti L."/>
            <person name="Monciardini P."/>
            <person name="Donadio S."/>
        </authorList>
    </citation>
    <scope>NUCLEOTIDE SEQUENCE</scope>
    <source>
        <strain evidence="2">ID150040</strain>
    </source>
</reference>
<protein>
    <submittedName>
        <fullName evidence="2">Uncharacterized protein</fullName>
    </submittedName>
</protein>
<keyword evidence="1" id="KW-1133">Transmembrane helix</keyword>
<feature type="transmembrane region" description="Helical" evidence="1">
    <location>
        <begin position="202"/>
        <end position="228"/>
    </location>
</feature>
<proteinExistence type="predicted"/>
<evidence type="ECO:0000313" key="3">
    <source>
        <dbReference type="Proteomes" id="UP000597444"/>
    </source>
</evidence>
<gene>
    <name evidence="2" type="ORF">KSF_090490</name>
</gene>
<name>A0A8J3IZU5_9CHLR</name>
<accession>A0A8J3IZU5</accession>
<dbReference type="RefSeq" id="WP_220209667.1">
    <property type="nucleotide sequence ID" value="NZ_BNJK01000002.1"/>
</dbReference>
<organism evidence="2 3">
    <name type="scientific">Reticulibacter mediterranei</name>
    <dbReference type="NCBI Taxonomy" id="2778369"/>
    <lineage>
        <taxon>Bacteria</taxon>
        <taxon>Bacillati</taxon>
        <taxon>Chloroflexota</taxon>
        <taxon>Ktedonobacteria</taxon>
        <taxon>Ktedonobacterales</taxon>
        <taxon>Reticulibacteraceae</taxon>
        <taxon>Reticulibacter</taxon>
    </lineage>
</organism>
<keyword evidence="3" id="KW-1185">Reference proteome</keyword>